<protein>
    <submittedName>
        <fullName evidence="1">Uncharacterized protein</fullName>
    </submittedName>
</protein>
<gene>
    <name evidence="1" type="ORF">KC19_3G107900</name>
</gene>
<keyword evidence="2" id="KW-1185">Reference proteome</keyword>
<comment type="caution">
    <text evidence="1">The sequence shown here is derived from an EMBL/GenBank/DDBJ whole genome shotgun (WGS) entry which is preliminary data.</text>
</comment>
<dbReference type="AlphaFoldDB" id="A0A8T0IIE6"/>
<evidence type="ECO:0000313" key="1">
    <source>
        <dbReference type="EMBL" id="KAG0583082.1"/>
    </source>
</evidence>
<organism evidence="1 2">
    <name type="scientific">Ceratodon purpureus</name>
    <name type="common">Fire moss</name>
    <name type="synonym">Dicranum purpureum</name>
    <dbReference type="NCBI Taxonomy" id="3225"/>
    <lineage>
        <taxon>Eukaryota</taxon>
        <taxon>Viridiplantae</taxon>
        <taxon>Streptophyta</taxon>
        <taxon>Embryophyta</taxon>
        <taxon>Bryophyta</taxon>
        <taxon>Bryophytina</taxon>
        <taxon>Bryopsida</taxon>
        <taxon>Dicranidae</taxon>
        <taxon>Pseudoditrichales</taxon>
        <taxon>Ditrichaceae</taxon>
        <taxon>Ceratodon</taxon>
    </lineage>
</organism>
<name>A0A8T0IIE6_CERPU</name>
<reference evidence="1" key="1">
    <citation type="submission" date="2020-06" db="EMBL/GenBank/DDBJ databases">
        <title>WGS assembly of Ceratodon purpureus strain R40.</title>
        <authorList>
            <person name="Carey S.B."/>
            <person name="Jenkins J."/>
            <person name="Shu S."/>
            <person name="Lovell J.T."/>
            <person name="Sreedasyam A."/>
            <person name="Maumus F."/>
            <person name="Tiley G.P."/>
            <person name="Fernandez-Pozo N."/>
            <person name="Barry K."/>
            <person name="Chen C."/>
            <person name="Wang M."/>
            <person name="Lipzen A."/>
            <person name="Daum C."/>
            <person name="Saski C.A."/>
            <person name="Payton A.C."/>
            <person name="Mcbreen J.C."/>
            <person name="Conrad R.E."/>
            <person name="Kollar L.M."/>
            <person name="Olsson S."/>
            <person name="Huttunen S."/>
            <person name="Landis J.B."/>
            <person name="Wickett N.J."/>
            <person name="Johnson M.G."/>
            <person name="Rensing S.A."/>
            <person name="Grimwood J."/>
            <person name="Schmutz J."/>
            <person name="Mcdaniel S.F."/>
        </authorList>
    </citation>
    <scope>NUCLEOTIDE SEQUENCE</scope>
    <source>
        <strain evidence="1">R40</strain>
    </source>
</reference>
<accession>A0A8T0IIE6</accession>
<dbReference type="Proteomes" id="UP000822688">
    <property type="component" value="Chromosome 3"/>
</dbReference>
<dbReference type="EMBL" id="CM026423">
    <property type="protein sequence ID" value="KAG0583082.1"/>
    <property type="molecule type" value="Genomic_DNA"/>
</dbReference>
<proteinExistence type="predicted"/>
<evidence type="ECO:0000313" key="2">
    <source>
        <dbReference type="Proteomes" id="UP000822688"/>
    </source>
</evidence>
<sequence length="107" mass="11615">MIRFTKPATITITITNTYKNAQHHSHTIDKIPGESITCMLLLLECSLALSQFISLTCKSSLGEDICCCGVPLALTVGQLTSLRHRPRCKSCYATVVAELGHSFGLSC</sequence>